<evidence type="ECO:0000313" key="5">
    <source>
        <dbReference type="EMBL" id="MDC3416651.1"/>
    </source>
</evidence>
<dbReference type="AlphaFoldDB" id="A0A9X4AED8"/>
<feature type="domain" description="SLH" evidence="4">
    <location>
        <begin position="476"/>
        <end position="539"/>
    </location>
</feature>
<dbReference type="RefSeq" id="WP_272445663.1">
    <property type="nucleotide sequence ID" value="NZ_JAMQKC010000004.1"/>
</dbReference>
<dbReference type="InterPro" id="IPR051465">
    <property type="entry name" value="Cell_Envelope_Struct_Comp"/>
</dbReference>
<accession>A0A9X4AED8</accession>
<evidence type="ECO:0000256" key="2">
    <source>
        <dbReference type="SAM" id="MobiDB-lite"/>
    </source>
</evidence>
<comment type="caution">
    <text evidence="5">The sequence shown here is derived from an EMBL/GenBank/DDBJ whole genome shotgun (WGS) entry which is preliminary data.</text>
</comment>
<feature type="domain" description="SLH" evidence="4">
    <location>
        <begin position="606"/>
        <end position="667"/>
    </location>
</feature>
<dbReference type="EMBL" id="JAMQKC010000004">
    <property type="protein sequence ID" value="MDC3416651.1"/>
    <property type="molecule type" value="Genomic_DNA"/>
</dbReference>
<evidence type="ECO:0000256" key="3">
    <source>
        <dbReference type="SAM" id="SignalP"/>
    </source>
</evidence>
<feature type="region of interest" description="Disordered" evidence="2">
    <location>
        <begin position="240"/>
        <end position="281"/>
    </location>
</feature>
<dbReference type="PROSITE" id="PS51272">
    <property type="entry name" value="SLH"/>
    <property type="match status" value="3"/>
</dbReference>
<evidence type="ECO:0000313" key="6">
    <source>
        <dbReference type="Proteomes" id="UP001145069"/>
    </source>
</evidence>
<feature type="chain" id="PRO_5040838577" evidence="3">
    <location>
        <begin position="29"/>
        <end position="667"/>
    </location>
</feature>
<feature type="signal peptide" evidence="3">
    <location>
        <begin position="1"/>
        <end position="28"/>
    </location>
</feature>
<evidence type="ECO:0000259" key="4">
    <source>
        <dbReference type="PROSITE" id="PS51272"/>
    </source>
</evidence>
<dbReference type="PANTHER" id="PTHR43308:SF5">
    <property type="entry name" value="S-LAYER PROTEIN _ PEPTIDOGLYCAN ENDO-BETA-N-ACETYLGLUCOSAMINIDASE"/>
    <property type="match status" value="1"/>
</dbReference>
<protein>
    <submittedName>
        <fullName evidence="5">S-layer homology domain-containing protein</fullName>
    </submittedName>
</protein>
<dbReference type="PANTHER" id="PTHR43308">
    <property type="entry name" value="OUTER MEMBRANE PROTEIN ALPHA-RELATED"/>
    <property type="match status" value="1"/>
</dbReference>
<dbReference type="InterPro" id="IPR001119">
    <property type="entry name" value="SLH_dom"/>
</dbReference>
<dbReference type="Pfam" id="PF00395">
    <property type="entry name" value="SLH"/>
    <property type="match status" value="3"/>
</dbReference>
<feature type="domain" description="SLH" evidence="4">
    <location>
        <begin position="540"/>
        <end position="600"/>
    </location>
</feature>
<name>A0A9X4AED8_9BACI</name>
<sequence>MKGKTCKSIVSLFSIFVLLLSAVVPVSAVTSNTSVSSLVTDVTEIYSFMSDTQKGTVETARSAVAGLTDTEISTILKENGITQAKIEAYPSLIGLARDIAELGYVDGANLQAKIDAIRNNSDYTSTFDTLFSSELTVDDMIAFLVALKEKLITEIGNNIFQILLGETDFDSVVASAATDLSTTTYSEFDGKLQTGLGIGVVDLIAIKDGIEAKLDANGDIAKNAKAALLAGALESLTKDSNTGGGSYVPAPTPSPEPSADGAAEVELSDDAVSTETDTDGTVKTTVKVDTASILNLINTATDLKTVSITVPDDDSNAAVVSVPSSAFSALKDKNEDAVVTINSKTGSYSLGVKEINVEALAASLGASSTDDVEISIEITQSEDTTNAVASNGLAAASEVVDFKITAKAGTDESEVNNFNSYVARSIPLTTTDVNPSQYTAVRINADGTLTAVPTKIVDGKAVFSSRTNSKYAVVKNNVTFTDVEAGDWAAPEITKLGNKLIINGKEDGRFAPAEGTNRIQMTILLVKALGLTASGEYDGSFTDVEGDEWFIEPLVAAVEAGIIKGRVDGSFDPYAKVNRSQSAAMLARALEFTGYDVAKLDKSKSINQFDDVNSIGDWSKADVELMLEAGIFSGRNNGTIFDPAGTTSRAQTAVVLNGYLKFVDFIN</sequence>
<proteinExistence type="predicted"/>
<gene>
    <name evidence="5" type="ORF">NC799_06940</name>
</gene>
<keyword evidence="1 3" id="KW-0732">Signal</keyword>
<keyword evidence="6" id="KW-1185">Reference proteome</keyword>
<organism evidence="5 6">
    <name type="scientific">Aquibacillus salsiterrae</name>
    <dbReference type="NCBI Taxonomy" id="2950439"/>
    <lineage>
        <taxon>Bacteria</taxon>
        <taxon>Bacillati</taxon>
        <taxon>Bacillota</taxon>
        <taxon>Bacilli</taxon>
        <taxon>Bacillales</taxon>
        <taxon>Bacillaceae</taxon>
        <taxon>Aquibacillus</taxon>
    </lineage>
</organism>
<reference evidence="5" key="1">
    <citation type="submission" date="2022-06" db="EMBL/GenBank/DDBJ databases">
        <title>Aquibacillus sp. a new bacterium isolated from soil saline samples.</title>
        <authorList>
            <person name="Galisteo C."/>
            <person name="De La Haba R."/>
            <person name="Sanchez-Porro C."/>
            <person name="Ventosa A."/>
        </authorList>
    </citation>
    <scope>NUCLEOTIDE SEQUENCE</scope>
    <source>
        <strain evidence="5">3ASR75-54</strain>
    </source>
</reference>
<dbReference type="Proteomes" id="UP001145069">
    <property type="component" value="Unassembled WGS sequence"/>
</dbReference>
<evidence type="ECO:0000256" key="1">
    <source>
        <dbReference type="ARBA" id="ARBA00022729"/>
    </source>
</evidence>